<dbReference type="InterPro" id="IPR011256">
    <property type="entry name" value="Reg_factor_effector_dom_sf"/>
</dbReference>
<dbReference type="SUPFAM" id="SSF46689">
    <property type="entry name" value="Homeodomain-like"/>
    <property type="match status" value="2"/>
</dbReference>
<keyword evidence="1" id="KW-0805">Transcription regulation</keyword>
<dbReference type="PANTHER" id="PTHR40055:SF1">
    <property type="entry name" value="TRANSCRIPTIONAL REGULATOR YGIV-RELATED"/>
    <property type="match status" value="1"/>
</dbReference>
<protein>
    <recommendedName>
        <fullName evidence="4">HTH araC/xylS-type domain-containing protein</fullName>
    </recommendedName>
</protein>
<keyword evidence="3" id="KW-0804">Transcription</keyword>
<dbReference type="Gene3D" id="3.20.80.10">
    <property type="entry name" value="Regulatory factor, effector binding domain"/>
    <property type="match status" value="1"/>
</dbReference>
<dbReference type="PROSITE" id="PS01124">
    <property type="entry name" value="HTH_ARAC_FAMILY_2"/>
    <property type="match status" value="1"/>
</dbReference>
<dbReference type="PROSITE" id="PS00041">
    <property type="entry name" value="HTH_ARAC_FAMILY_1"/>
    <property type="match status" value="1"/>
</dbReference>
<dbReference type="PANTHER" id="PTHR40055">
    <property type="entry name" value="TRANSCRIPTIONAL REGULATOR YGIV-RELATED"/>
    <property type="match status" value="1"/>
</dbReference>
<dbReference type="InterPro" id="IPR009057">
    <property type="entry name" value="Homeodomain-like_sf"/>
</dbReference>
<evidence type="ECO:0000313" key="5">
    <source>
        <dbReference type="EMBL" id="PKI80437.1"/>
    </source>
</evidence>
<dbReference type="InterPro" id="IPR010499">
    <property type="entry name" value="AraC_E-bd"/>
</dbReference>
<organism evidence="5 6">
    <name type="scientific">Malaciobacter halophilus</name>
    <dbReference type="NCBI Taxonomy" id="197482"/>
    <lineage>
        <taxon>Bacteria</taxon>
        <taxon>Pseudomonadati</taxon>
        <taxon>Campylobacterota</taxon>
        <taxon>Epsilonproteobacteria</taxon>
        <taxon>Campylobacterales</taxon>
        <taxon>Arcobacteraceae</taxon>
        <taxon>Malaciobacter</taxon>
    </lineage>
</organism>
<proteinExistence type="predicted"/>
<dbReference type="EMBL" id="NXIF01000034">
    <property type="protein sequence ID" value="PKI80437.1"/>
    <property type="molecule type" value="Genomic_DNA"/>
</dbReference>
<dbReference type="Proteomes" id="UP000233248">
    <property type="component" value="Unassembled WGS sequence"/>
</dbReference>
<dbReference type="InterPro" id="IPR018062">
    <property type="entry name" value="HTH_AraC-typ_CS"/>
</dbReference>
<evidence type="ECO:0000256" key="1">
    <source>
        <dbReference type="ARBA" id="ARBA00023015"/>
    </source>
</evidence>
<dbReference type="Gene3D" id="1.10.10.60">
    <property type="entry name" value="Homeodomain-like"/>
    <property type="match status" value="2"/>
</dbReference>
<comment type="caution">
    <text evidence="5">The sequence shown here is derived from an EMBL/GenBank/DDBJ whole genome shotgun (WGS) entry which is preliminary data.</text>
</comment>
<name>A0A2N1J1J6_9BACT</name>
<dbReference type="Pfam" id="PF14526">
    <property type="entry name" value="Cass2"/>
    <property type="match status" value="1"/>
</dbReference>
<evidence type="ECO:0000259" key="4">
    <source>
        <dbReference type="PROSITE" id="PS01124"/>
    </source>
</evidence>
<gene>
    <name evidence="5" type="ORF">CP960_09125</name>
</gene>
<feature type="domain" description="HTH araC/xylS-type" evidence="4">
    <location>
        <begin position="17"/>
        <end position="115"/>
    </location>
</feature>
<dbReference type="Pfam" id="PF12833">
    <property type="entry name" value="HTH_18"/>
    <property type="match status" value="1"/>
</dbReference>
<dbReference type="SMART" id="SM00342">
    <property type="entry name" value="HTH_ARAC"/>
    <property type="match status" value="1"/>
</dbReference>
<evidence type="ECO:0000256" key="2">
    <source>
        <dbReference type="ARBA" id="ARBA00023125"/>
    </source>
</evidence>
<sequence length="279" mass="33031">MQNMKSLNLSNYNLHIEKVLDEIECNLNHNLSIEKLSHLAGYSPFHFQRLFKDYVGESVHQYIKRLRVEKTALMLKYQYNNVTDSAIRTGFNNNISLTRAFKSIYNCSPKEYKDRFRTFNKKYDTPSFKVVNIDDFKVFFVRVCGDYHYSERASWMEVENNFCELSQNNLQYISICYNEPSITLQKTNLRYEACILFEKNKHSHIANLPIKTIRGGKYAKFSFTGTLGEFDNFFNIVFDTFYHDKNYQISLKPSFQLHHNSYRDLLFGTTTTDLFIPID</sequence>
<dbReference type="GO" id="GO:0003700">
    <property type="term" value="F:DNA-binding transcription factor activity"/>
    <property type="evidence" value="ECO:0007669"/>
    <property type="project" value="InterPro"/>
</dbReference>
<reference evidence="5 6" key="1">
    <citation type="submission" date="2017-09" db="EMBL/GenBank/DDBJ databases">
        <title>Genomics of the genus Arcobacter.</title>
        <authorList>
            <person name="Perez-Cataluna A."/>
            <person name="Figueras M.J."/>
            <person name="Salas-Masso N."/>
        </authorList>
    </citation>
    <scope>NUCLEOTIDE SEQUENCE [LARGE SCALE GENOMIC DNA]</scope>
    <source>
        <strain evidence="5 6">DSM 18005</strain>
    </source>
</reference>
<accession>A0A2N1J1J6</accession>
<dbReference type="OrthoDB" id="5337216at2"/>
<evidence type="ECO:0000256" key="3">
    <source>
        <dbReference type="ARBA" id="ARBA00023163"/>
    </source>
</evidence>
<dbReference type="SMART" id="SM00871">
    <property type="entry name" value="AraC_E_bind"/>
    <property type="match status" value="1"/>
</dbReference>
<dbReference type="InterPro" id="IPR050908">
    <property type="entry name" value="SmbC-like"/>
</dbReference>
<dbReference type="InterPro" id="IPR018060">
    <property type="entry name" value="HTH_AraC"/>
</dbReference>
<evidence type="ECO:0000313" key="6">
    <source>
        <dbReference type="Proteomes" id="UP000233248"/>
    </source>
</evidence>
<dbReference type="GO" id="GO:0043565">
    <property type="term" value="F:sequence-specific DNA binding"/>
    <property type="evidence" value="ECO:0007669"/>
    <property type="project" value="InterPro"/>
</dbReference>
<dbReference type="AlphaFoldDB" id="A0A2N1J1J6"/>
<keyword evidence="2" id="KW-0238">DNA-binding</keyword>
<keyword evidence="6" id="KW-1185">Reference proteome</keyword>
<dbReference type="SUPFAM" id="SSF55136">
    <property type="entry name" value="Probable bacterial effector-binding domain"/>
    <property type="match status" value="1"/>
</dbReference>
<dbReference type="InterPro" id="IPR029441">
    <property type="entry name" value="Cass2"/>
</dbReference>